<keyword evidence="3" id="KW-1185">Reference proteome</keyword>
<accession>H6L099</accession>
<name>H6L099_SAPGL</name>
<evidence type="ECO:0000313" key="3">
    <source>
        <dbReference type="Proteomes" id="UP000007519"/>
    </source>
</evidence>
<dbReference type="eggNOG" id="COG1131">
    <property type="taxonomic scope" value="Bacteria"/>
</dbReference>
<dbReference type="SUPFAM" id="SSF52540">
    <property type="entry name" value="P-loop containing nucleoside triphosphate hydrolases"/>
    <property type="match status" value="1"/>
</dbReference>
<dbReference type="RefSeq" id="WP_015693854.1">
    <property type="nucleotide sequence ID" value="NC_016940.1"/>
</dbReference>
<dbReference type="InterPro" id="IPR051396">
    <property type="entry name" value="Bact_Antivir_Def_Nuclease"/>
</dbReference>
<dbReference type="InterPro" id="IPR027417">
    <property type="entry name" value="P-loop_NTPase"/>
</dbReference>
<dbReference type="EMBL" id="CP002831">
    <property type="protein sequence ID" value="AFC26263.1"/>
    <property type="molecule type" value="Genomic_DNA"/>
</dbReference>
<dbReference type="Proteomes" id="UP000007519">
    <property type="component" value="Chromosome"/>
</dbReference>
<dbReference type="HOGENOM" id="CLU_562203_0_0_10"/>
<dbReference type="OrthoDB" id="9805802at2"/>
<dbReference type="GO" id="GO:0006302">
    <property type="term" value="P:double-strand break repair"/>
    <property type="evidence" value="ECO:0007669"/>
    <property type="project" value="InterPro"/>
</dbReference>
<dbReference type="Gene3D" id="3.40.50.300">
    <property type="entry name" value="P-loop containing nucleotide triphosphate hydrolases"/>
    <property type="match status" value="2"/>
</dbReference>
<dbReference type="Pfam" id="PF13476">
    <property type="entry name" value="AAA_23"/>
    <property type="match status" value="1"/>
</dbReference>
<organism evidence="2 3">
    <name type="scientific">Saprospira grandis (strain Lewin)</name>
    <dbReference type="NCBI Taxonomy" id="984262"/>
    <lineage>
        <taxon>Bacteria</taxon>
        <taxon>Pseudomonadati</taxon>
        <taxon>Bacteroidota</taxon>
        <taxon>Saprospiria</taxon>
        <taxon>Saprospirales</taxon>
        <taxon>Saprospiraceae</taxon>
        <taxon>Saprospira</taxon>
    </lineage>
</organism>
<dbReference type="KEGG" id="sgn:SGRA_3539"/>
<dbReference type="PANTHER" id="PTHR43581:SF2">
    <property type="entry name" value="EXCINUCLEASE ATPASE SUBUNIT"/>
    <property type="match status" value="1"/>
</dbReference>
<evidence type="ECO:0000313" key="2">
    <source>
        <dbReference type="EMBL" id="AFC26263.1"/>
    </source>
</evidence>
<evidence type="ECO:0000259" key="1">
    <source>
        <dbReference type="Pfam" id="PF13476"/>
    </source>
</evidence>
<dbReference type="AlphaFoldDB" id="H6L099"/>
<gene>
    <name evidence="2" type="ordered locus">SGRA_3539</name>
</gene>
<reference evidence="2 3" key="1">
    <citation type="journal article" date="2012" name="Stand. Genomic Sci.">
        <title>Complete genome sequencing and analysis of Saprospira grandis str. Lewin, a predatory marine bacterium.</title>
        <authorList>
            <person name="Saw J.H."/>
            <person name="Yuryev A."/>
            <person name="Kanbe M."/>
            <person name="Hou S."/>
            <person name="Young A.G."/>
            <person name="Aizawa S."/>
            <person name="Alam M."/>
        </authorList>
    </citation>
    <scope>NUCLEOTIDE SEQUENCE [LARGE SCALE GENOMIC DNA]</scope>
    <source>
        <strain evidence="2 3">Lewin</strain>
    </source>
</reference>
<dbReference type="InterPro" id="IPR038729">
    <property type="entry name" value="Rad50/SbcC_AAA"/>
</dbReference>
<sequence length="500" mass="57677">MSTLQLRLHRIRGIHEMSIDINLTPDLYVITGENASGKSTVMASIASIFYKRIVKQLLLTKEKSYINFSINNETIFNLSKSSIHTYHKPYSSVHDDMLRINGFYEGSVAFGNRFRINEKIIYSKDKYIDKTNDLIAASEFVKNNLGFIIRDNANYYNDLFFLPHHIGKEKYDVNHVVYFFKEKNSYGLDDFISQYSLSTGENLIITLLHSLERYVRQRASTTDTYIVLLDEIEFGLHPSALKRLLSVLRKEVKNLGIVVYFASHSIELIRNIKPDNIYFLNKKEDNSVAVTNPCYPAYATRDIFEHNGYDCLILVEDELTRILINKLLMRNKTKTSKLIHILPVGGWQNVLSLHQEIIKSNMLGSTTPIVTILDGDIKNLYEKVRGDHKNINVTFLPIESLEKYLLKNLIKDPKQEQIKKIGDSLFTRNSIDIIISDYKNNERKDPSGKILLKHLLKELNSIGISDEKFHEFISDLVLENVDTKSCLKKITDALQKANKR</sequence>
<dbReference type="GO" id="GO:0016887">
    <property type="term" value="F:ATP hydrolysis activity"/>
    <property type="evidence" value="ECO:0007669"/>
    <property type="project" value="InterPro"/>
</dbReference>
<feature type="domain" description="Rad50/SbcC-type AAA" evidence="1">
    <location>
        <begin position="5"/>
        <end position="186"/>
    </location>
</feature>
<dbReference type="STRING" id="984262.SGRA_3539"/>
<dbReference type="PANTHER" id="PTHR43581">
    <property type="entry name" value="ATP/GTP PHOSPHATASE"/>
    <property type="match status" value="1"/>
</dbReference>
<proteinExistence type="predicted"/>
<protein>
    <submittedName>
        <fullName evidence="2">ATP binding protein</fullName>
    </submittedName>
</protein>